<dbReference type="Proteomes" id="UP000240838">
    <property type="component" value="Unassembled WGS sequence"/>
</dbReference>
<dbReference type="EMBL" id="NEXA01000170">
    <property type="protein sequence ID" value="PSN90593.1"/>
    <property type="molecule type" value="Genomic_DNA"/>
</dbReference>
<organism evidence="1 2">
    <name type="scientific">Candidatus Marsarchaeota G1 archaeon OSP_B</name>
    <dbReference type="NCBI Taxonomy" id="1978153"/>
    <lineage>
        <taxon>Archaea</taxon>
        <taxon>Candidatus Marsarchaeota</taxon>
        <taxon>Candidatus Marsarchaeota group 1</taxon>
    </lineage>
</organism>
<evidence type="ECO:0000313" key="1">
    <source>
        <dbReference type="EMBL" id="PSN90593.1"/>
    </source>
</evidence>
<sequence>MSHLHLDESLKTLSDEELKQRIKTLERHVMIGEQDFYEKRAQYKKHPNETNLTFLLNTAETAIDRYARLREHYLEYISRLEKALKESKS</sequence>
<protein>
    <submittedName>
        <fullName evidence="1">Uncharacterized protein</fullName>
    </submittedName>
</protein>
<comment type="caution">
    <text evidence="1">The sequence shown here is derived from an EMBL/GenBank/DDBJ whole genome shotgun (WGS) entry which is preliminary data.</text>
</comment>
<proteinExistence type="predicted"/>
<evidence type="ECO:0000313" key="2">
    <source>
        <dbReference type="Proteomes" id="UP000240838"/>
    </source>
</evidence>
<name>A0A2R6AW96_9ARCH</name>
<dbReference type="AlphaFoldDB" id="A0A2R6AW96"/>
<accession>A0A2R6AW96</accession>
<gene>
    <name evidence="1" type="ORF">B9P99_04635</name>
</gene>
<reference evidence="1 2" key="1">
    <citation type="submission" date="2017-04" db="EMBL/GenBank/DDBJ databases">
        <title>Novel microbial lineages endemic to geothermal iron-oxide mats fill important gaps in the evolutionary history of Archaea.</title>
        <authorList>
            <person name="Jay Z.J."/>
            <person name="Beam J.P."/>
            <person name="Dlakic M."/>
            <person name="Rusch D.B."/>
            <person name="Kozubal M.A."/>
            <person name="Inskeep W.P."/>
        </authorList>
    </citation>
    <scope>NUCLEOTIDE SEQUENCE [LARGE SCALE GENOMIC DNA]</scope>
    <source>
        <strain evidence="1">OSP_B</strain>
    </source>
</reference>